<evidence type="ECO:0000313" key="2">
    <source>
        <dbReference type="Proteomes" id="UP001178508"/>
    </source>
</evidence>
<sequence length="109" mass="12240">MNHPLDHLHLYSETLQTVQLCECLSDDLNICLSCVTVSVFLTRPTSDFFNLFGIFQFHQQRCIMGFPVHAAARASSTSSSAQTDKQSGSLRSAVVLRLDQEVESVNRYE</sequence>
<gene>
    <name evidence="1" type="ORF">XNOV1_A000253</name>
</gene>
<evidence type="ECO:0000313" key="1">
    <source>
        <dbReference type="EMBL" id="CAJ1076873.1"/>
    </source>
</evidence>
<dbReference type="Proteomes" id="UP001178508">
    <property type="component" value="Chromosome 16"/>
</dbReference>
<dbReference type="EMBL" id="OY660879">
    <property type="protein sequence ID" value="CAJ1076873.1"/>
    <property type="molecule type" value="Genomic_DNA"/>
</dbReference>
<dbReference type="AlphaFoldDB" id="A0AAV1GTN8"/>
<organism evidence="1 2">
    <name type="scientific">Xyrichtys novacula</name>
    <name type="common">Pearly razorfish</name>
    <name type="synonym">Hemipteronotus novacula</name>
    <dbReference type="NCBI Taxonomy" id="13765"/>
    <lineage>
        <taxon>Eukaryota</taxon>
        <taxon>Metazoa</taxon>
        <taxon>Chordata</taxon>
        <taxon>Craniata</taxon>
        <taxon>Vertebrata</taxon>
        <taxon>Euteleostomi</taxon>
        <taxon>Actinopterygii</taxon>
        <taxon>Neopterygii</taxon>
        <taxon>Teleostei</taxon>
        <taxon>Neoteleostei</taxon>
        <taxon>Acanthomorphata</taxon>
        <taxon>Eupercaria</taxon>
        <taxon>Labriformes</taxon>
        <taxon>Labridae</taxon>
        <taxon>Xyrichtys</taxon>
    </lineage>
</organism>
<reference evidence="1" key="1">
    <citation type="submission" date="2023-08" db="EMBL/GenBank/DDBJ databases">
        <authorList>
            <person name="Alioto T."/>
            <person name="Alioto T."/>
            <person name="Gomez Garrido J."/>
        </authorList>
    </citation>
    <scope>NUCLEOTIDE SEQUENCE</scope>
</reference>
<proteinExistence type="predicted"/>
<name>A0AAV1GTN8_XYRNO</name>
<keyword evidence="2" id="KW-1185">Reference proteome</keyword>
<accession>A0AAV1GTN8</accession>
<protein>
    <submittedName>
        <fullName evidence="1">Uncharacterized protein</fullName>
    </submittedName>
</protein>